<dbReference type="SUPFAM" id="SSF48403">
    <property type="entry name" value="Ankyrin repeat"/>
    <property type="match status" value="1"/>
</dbReference>
<feature type="repeat" description="ANK" evidence="3">
    <location>
        <begin position="119"/>
        <end position="151"/>
    </location>
</feature>
<feature type="repeat" description="ANK" evidence="3">
    <location>
        <begin position="152"/>
        <end position="184"/>
    </location>
</feature>
<evidence type="ECO:0000256" key="1">
    <source>
        <dbReference type="ARBA" id="ARBA00022737"/>
    </source>
</evidence>
<feature type="repeat" description="ANK" evidence="3">
    <location>
        <begin position="86"/>
        <end position="118"/>
    </location>
</feature>
<dbReference type="PANTHER" id="PTHR24171">
    <property type="entry name" value="ANKYRIN REPEAT DOMAIN-CONTAINING PROTEIN 39-RELATED"/>
    <property type="match status" value="1"/>
</dbReference>
<dbReference type="Pfam" id="PF00023">
    <property type="entry name" value="Ank"/>
    <property type="match status" value="1"/>
</dbReference>
<feature type="compositionally biased region" description="Polar residues" evidence="4">
    <location>
        <begin position="324"/>
        <end position="333"/>
    </location>
</feature>
<dbReference type="PROSITE" id="PS50297">
    <property type="entry name" value="ANK_REP_REGION"/>
    <property type="match status" value="5"/>
</dbReference>
<reference evidence="5 6" key="1">
    <citation type="journal article" date="2023" name="IScience">
        <title>Expanded male sex-determining region conserved during the evolution of homothallism in the green alga Volvox.</title>
        <authorList>
            <person name="Yamamoto K."/>
            <person name="Matsuzaki R."/>
            <person name="Mahakham W."/>
            <person name="Heman W."/>
            <person name="Sekimoto H."/>
            <person name="Kawachi M."/>
            <person name="Minakuchi Y."/>
            <person name="Toyoda A."/>
            <person name="Nozaki H."/>
        </authorList>
    </citation>
    <scope>NUCLEOTIDE SEQUENCE [LARGE SCALE GENOMIC DNA]</scope>
    <source>
        <strain evidence="5 6">NIES-4468</strain>
    </source>
</reference>
<feature type="region of interest" description="Disordered" evidence="4">
    <location>
        <begin position="322"/>
        <end position="441"/>
    </location>
</feature>
<keyword evidence="6" id="KW-1185">Reference proteome</keyword>
<feature type="region of interest" description="Disordered" evidence="4">
    <location>
        <begin position="453"/>
        <end position="475"/>
    </location>
</feature>
<evidence type="ECO:0000313" key="5">
    <source>
        <dbReference type="EMBL" id="GLI67637.1"/>
    </source>
</evidence>
<dbReference type="InterPro" id="IPR002110">
    <property type="entry name" value="Ankyrin_rpt"/>
</dbReference>
<dbReference type="Pfam" id="PF12796">
    <property type="entry name" value="Ank_2"/>
    <property type="match status" value="2"/>
</dbReference>
<sequence length="497" mass="51576">MSVEVRAKTRSKPNTVHYAAETGDIKLLEHFVREGMAIGNPESVTLQSREDVLGMMPLHVACENGELEVVEFLVKKRVDVDAGDNFKVTALHLASIENHADIVEVLLKARADPKPADVEGDLPIHWAATKGHSLVIELLARKGSPIDPPNKKGWTPLHRAAYNGRKDATLALIKLGAKISGTTSDGNTPLHLACFMNQLGTIEKLCQAGASQRLLNKSGQRPYDLCITDAARDILKSLQGFEGDEPAEGPAAQGAHAAAKPKDASVASGTRGKPVVPPNLAALQISGSKKIAHDGFPSPVGSFTAPRSEATGDAGFIQTALGETGTNPYTGMSSGVAGSSNRMSGRGGSVGGGAASGLTDLGRPPSQGVGSSPAGPSGLAAHPTPLAGVLRPLRAPSPGGASSSVIGSVNVGPLRPRSSGLTGSSGIGEESSQWTSGMAGSLSPELLSEDLQDQIKEENRRIAASNDVLRPKSARPVSANKKFLARYNLDKLNLFAP</sequence>
<organism evidence="5 6">
    <name type="scientific">Volvox africanus</name>
    <dbReference type="NCBI Taxonomy" id="51714"/>
    <lineage>
        <taxon>Eukaryota</taxon>
        <taxon>Viridiplantae</taxon>
        <taxon>Chlorophyta</taxon>
        <taxon>core chlorophytes</taxon>
        <taxon>Chlorophyceae</taxon>
        <taxon>CS clade</taxon>
        <taxon>Chlamydomonadales</taxon>
        <taxon>Volvocaceae</taxon>
        <taxon>Volvox</taxon>
    </lineage>
</organism>
<feature type="compositionally biased region" description="Polar residues" evidence="4">
    <location>
        <begin position="419"/>
        <end position="438"/>
    </location>
</feature>
<protein>
    <submittedName>
        <fullName evidence="5">Uncharacterized protein</fullName>
    </submittedName>
</protein>
<comment type="caution">
    <text evidence="5">The sequence shown here is derived from an EMBL/GenBank/DDBJ whole genome shotgun (WGS) entry which is preliminary data.</text>
</comment>
<dbReference type="Proteomes" id="UP001165090">
    <property type="component" value="Unassembled WGS sequence"/>
</dbReference>
<feature type="region of interest" description="Disordered" evidence="4">
    <location>
        <begin position="241"/>
        <end position="277"/>
    </location>
</feature>
<gene>
    <name evidence="5" type="ORF">VaNZ11_011885</name>
</gene>
<name>A0ABQ5SCK0_9CHLO</name>
<evidence type="ECO:0000256" key="4">
    <source>
        <dbReference type="SAM" id="MobiDB-lite"/>
    </source>
</evidence>
<dbReference type="EMBL" id="BSDZ01000078">
    <property type="protein sequence ID" value="GLI67637.1"/>
    <property type="molecule type" value="Genomic_DNA"/>
</dbReference>
<feature type="compositionally biased region" description="Low complexity" evidence="4">
    <location>
        <begin position="248"/>
        <end position="258"/>
    </location>
</feature>
<keyword evidence="1" id="KW-0677">Repeat</keyword>
<dbReference type="PROSITE" id="PS50088">
    <property type="entry name" value="ANK_REPEAT"/>
    <property type="match status" value="5"/>
</dbReference>
<dbReference type="PANTHER" id="PTHR24171:SF9">
    <property type="entry name" value="ANKYRIN REPEAT DOMAIN-CONTAINING PROTEIN 39"/>
    <property type="match status" value="1"/>
</dbReference>
<dbReference type="Gene3D" id="1.25.40.20">
    <property type="entry name" value="Ankyrin repeat-containing domain"/>
    <property type="match status" value="4"/>
</dbReference>
<feature type="compositionally biased region" description="Gly residues" evidence="4">
    <location>
        <begin position="345"/>
        <end position="355"/>
    </location>
</feature>
<evidence type="ECO:0000313" key="6">
    <source>
        <dbReference type="Proteomes" id="UP001165090"/>
    </source>
</evidence>
<proteinExistence type="predicted"/>
<keyword evidence="2 3" id="KW-0040">ANK repeat</keyword>
<dbReference type="SMART" id="SM00248">
    <property type="entry name" value="ANK"/>
    <property type="match status" value="6"/>
</dbReference>
<accession>A0ABQ5SCK0</accession>
<evidence type="ECO:0000256" key="3">
    <source>
        <dbReference type="PROSITE-ProRule" id="PRU00023"/>
    </source>
</evidence>
<dbReference type="InterPro" id="IPR036770">
    <property type="entry name" value="Ankyrin_rpt-contain_sf"/>
</dbReference>
<evidence type="ECO:0000256" key="2">
    <source>
        <dbReference type="ARBA" id="ARBA00023043"/>
    </source>
</evidence>
<feature type="repeat" description="ANK" evidence="3">
    <location>
        <begin position="53"/>
        <end position="85"/>
    </location>
</feature>
<feature type="repeat" description="ANK" evidence="3">
    <location>
        <begin position="185"/>
        <end position="217"/>
    </location>
</feature>